<accession>A0ACC0K4J7</accession>
<dbReference type="Proteomes" id="UP001064048">
    <property type="component" value="Chromosome 30"/>
</dbReference>
<dbReference type="EMBL" id="CM046130">
    <property type="protein sequence ID" value="KAI8431295.1"/>
    <property type="molecule type" value="Genomic_DNA"/>
</dbReference>
<evidence type="ECO:0000313" key="2">
    <source>
        <dbReference type="Proteomes" id="UP001064048"/>
    </source>
</evidence>
<reference evidence="1 2" key="1">
    <citation type="journal article" date="2022" name="Genome Biol. Evol.">
        <title>The Spruce Budworm Genome: Reconstructing the Evolutionary History of Antifreeze Proteins.</title>
        <authorList>
            <person name="Beliveau C."/>
            <person name="Gagne P."/>
            <person name="Picq S."/>
            <person name="Vernygora O."/>
            <person name="Keeling C.I."/>
            <person name="Pinkney K."/>
            <person name="Doucet D."/>
            <person name="Wen F."/>
            <person name="Johnston J.S."/>
            <person name="Maaroufi H."/>
            <person name="Boyle B."/>
            <person name="Laroche J."/>
            <person name="Dewar K."/>
            <person name="Juretic N."/>
            <person name="Blackburn G."/>
            <person name="Nisole A."/>
            <person name="Brunet B."/>
            <person name="Brandao M."/>
            <person name="Lumley L."/>
            <person name="Duan J."/>
            <person name="Quan G."/>
            <person name="Lucarotti C.J."/>
            <person name="Roe A.D."/>
            <person name="Sperling F.A.H."/>
            <person name="Levesque R.C."/>
            <person name="Cusson M."/>
        </authorList>
    </citation>
    <scope>NUCLEOTIDE SEQUENCE [LARGE SCALE GENOMIC DNA]</scope>
    <source>
        <strain evidence="1">Glfc:IPQL:Cfum</strain>
    </source>
</reference>
<evidence type="ECO:0000313" key="1">
    <source>
        <dbReference type="EMBL" id="KAI8431295.1"/>
    </source>
</evidence>
<organism evidence="1 2">
    <name type="scientific">Choristoneura fumiferana</name>
    <name type="common">Spruce budworm moth</name>
    <name type="synonym">Archips fumiferana</name>
    <dbReference type="NCBI Taxonomy" id="7141"/>
    <lineage>
        <taxon>Eukaryota</taxon>
        <taxon>Metazoa</taxon>
        <taxon>Ecdysozoa</taxon>
        <taxon>Arthropoda</taxon>
        <taxon>Hexapoda</taxon>
        <taxon>Insecta</taxon>
        <taxon>Pterygota</taxon>
        <taxon>Neoptera</taxon>
        <taxon>Endopterygota</taxon>
        <taxon>Lepidoptera</taxon>
        <taxon>Glossata</taxon>
        <taxon>Ditrysia</taxon>
        <taxon>Tortricoidea</taxon>
        <taxon>Tortricidae</taxon>
        <taxon>Tortricinae</taxon>
        <taxon>Choristoneura</taxon>
    </lineage>
</organism>
<gene>
    <name evidence="1" type="ORF">MSG28_015849</name>
</gene>
<sequence length="173" mass="20103">MAVQNKVLYAFRGWIAFVAFMDLGTAGRSYIERRSFLNQNGDSEHLDGDFTISRMLGMYSLLKALALIHCTLYIHYRPVVSMGYWSLMLTIILYFSEAFYFHSTNLNFYVVFPCILNILTLIGLIYLPTKLKLWGQIPGTSGMEREIEDENTQILRQMGNFKRRRAGQKNKYV</sequence>
<name>A0ACC0K4J7_CHOFU</name>
<comment type="caution">
    <text evidence="1">The sequence shown here is derived from an EMBL/GenBank/DDBJ whole genome shotgun (WGS) entry which is preliminary data.</text>
</comment>
<proteinExistence type="predicted"/>
<protein>
    <submittedName>
        <fullName evidence="1">Uncharacterized protein</fullName>
    </submittedName>
</protein>
<keyword evidence="2" id="KW-1185">Reference proteome</keyword>